<comment type="caution">
    <text evidence="4">The sequence shown here is derived from an EMBL/GenBank/DDBJ whole genome shotgun (WGS) entry which is preliminary data.</text>
</comment>
<accession>A0ABP2QXW5</accession>
<keyword evidence="2" id="KW-1283">Bacterial microcompartment</keyword>
<dbReference type="InterPro" id="IPR009307">
    <property type="entry name" value="EutS/PduU/CutR"/>
</dbReference>
<dbReference type="Proteomes" id="UP000007815">
    <property type="component" value="Unassembled WGS sequence"/>
</dbReference>
<proteinExistence type="predicted"/>
<reference evidence="4 5" key="1">
    <citation type="submission" date="2009-12" db="EMBL/GenBank/DDBJ databases">
        <authorList>
            <person name="Lefebure T."/>
            <person name="Cornejo O.E."/>
            <person name="Pavinski Bitar P.D."/>
            <person name="Lang P."/>
            <person name="Stanhope M.J."/>
        </authorList>
    </citation>
    <scope>NUCLEOTIDE SEQUENCE [LARGE SCALE GENOMIC DNA]</scope>
    <source>
        <strain evidence="4 5">FA-1</strain>
    </source>
</reference>
<protein>
    <submittedName>
        <fullName evidence="4">Ethanolamine utilization protein eutS</fullName>
    </submittedName>
</protein>
<evidence type="ECO:0000259" key="3">
    <source>
        <dbReference type="SMART" id="SM00877"/>
    </source>
</evidence>
<dbReference type="SMART" id="SM00877">
    <property type="entry name" value="BMC"/>
    <property type="match status" value="1"/>
</dbReference>
<dbReference type="EMBL" id="AJTZ01000005">
    <property type="protein sequence ID" value="EJN93717.1"/>
    <property type="molecule type" value="Genomic_DNA"/>
</dbReference>
<evidence type="ECO:0000256" key="1">
    <source>
        <dbReference type="ARBA" id="ARBA00024322"/>
    </source>
</evidence>
<keyword evidence="5" id="KW-1185">Reference proteome</keyword>
<dbReference type="Pfam" id="PF00936">
    <property type="entry name" value="BMC"/>
    <property type="match status" value="1"/>
</dbReference>
<organism evidence="4 5">
    <name type="scientific">Streptococcus ratti FA-1 = DSM 20564</name>
    <dbReference type="NCBI Taxonomy" id="699248"/>
    <lineage>
        <taxon>Bacteria</taxon>
        <taxon>Bacillati</taxon>
        <taxon>Bacillota</taxon>
        <taxon>Bacilli</taxon>
        <taxon>Lactobacillales</taxon>
        <taxon>Streptococcaceae</taxon>
        <taxon>Streptococcus</taxon>
    </lineage>
</organism>
<name>A0ABP2QXW5_STRRT</name>
<dbReference type="PANTHER" id="PTHR40449">
    <property type="entry name" value="ETHANOLAMINE UTILIZATION PROTEIN EUTS"/>
    <property type="match status" value="1"/>
</dbReference>
<evidence type="ECO:0000313" key="4">
    <source>
        <dbReference type="EMBL" id="EJN93717.1"/>
    </source>
</evidence>
<dbReference type="InterPro" id="IPR000249">
    <property type="entry name" value="BMC_dom"/>
</dbReference>
<sequence length="114" mass="12325">MAEKERIIQEYVPGKQMTIAHLIAHPDLEVYEKLGIVDFNDCAIGLATVTPCEAAIIAVDIATKSAEVEIGFLDRFSGSLAIVGSYSSVKFGLEAMRSVLKNDMGFDTVELSIS</sequence>
<gene>
    <name evidence="4" type="ORF">SRA_04246</name>
</gene>
<dbReference type="InterPro" id="IPR037233">
    <property type="entry name" value="CcmK-like_sf"/>
</dbReference>
<dbReference type="PIRSF" id="PIRSF012296">
    <property type="entry name" value="EutS_PduU"/>
    <property type="match status" value="1"/>
</dbReference>
<dbReference type="SUPFAM" id="SSF143414">
    <property type="entry name" value="CcmK-like"/>
    <property type="match status" value="1"/>
</dbReference>
<dbReference type="PANTHER" id="PTHR40449:SF2">
    <property type="entry name" value="BACTERIAL MICROCOMPARTMENT SHELL PROTEIN EUTS"/>
    <property type="match status" value="1"/>
</dbReference>
<dbReference type="RefSeq" id="WP_003087939.1">
    <property type="nucleotide sequence ID" value="NZ_AJTZ01000005.1"/>
</dbReference>
<evidence type="ECO:0000313" key="5">
    <source>
        <dbReference type="Proteomes" id="UP000007815"/>
    </source>
</evidence>
<feature type="domain" description="Bacterial microcompartment" evidence="3">
    <location>
        <begin position="42"/>
        <end position="113"/>
    </location>
</feature>
<comment type="subcellular location">
    <subcellularLocation>
        <location evidence="1">Bacterial microcompartment</location>
    </subcellularLocation>
</comment>
<dbReference type="Gene3D" id="3.30.70.1710">
    <property type="match status" value="1"/>
</dbReference>
<evidence type="ECO:0000256" key="2">
    <source>
        <dbReference type="ARBA" id="ARBA00024446"/>
    </source>
</evidence>